<evidence type="ECO:0000313" key="9">
    <source>
        <dbReference type="Proteomes" id="UP001209317"/>
    </source>
</evidence>
<dbReference type="Pfam" id="PF07980">
    <property type="entry name" value="SusD_RagB"/>
    <property type="match status" value="1"/>
</dbReference>
<name>A0AAE3ILV7_9BACT</name>
<dbReference type="EMBL" id="JAOTPL010000003">
    <property type="protein sequence ID" value="MCU7693563.1"/>
    <property type="molecule type" value="Genomic_DNA"/>
</dbReference>
<dbReference type="AlphaFoldDB" id="A0AAE3ILV7"/>
<dbReference type="Pfam" id="PF14322">
    <property type="entry name" value="SusD-like_3"/>
    <property type="match status" value="1"/>
</dbReference>
<accession>A0AAE3ILV7</accession>
<organism evidence="8 9">
    <name type="scientific">Haoranjiania flava</name>
    <dbReference type="NCBI Taxonomy" id="1856322"/>
    <lineage>
        <taxon>Bacteria</taxon>
        <taxon>Pseudomonadati</taxon>
        <taxon>Bacteroidota</taxon>
        <taxon>Chitinophagia</taxon>
        <taxon>Chitinophagales</taxon>
        <taxon>Chitinophagaceae</taxon>
        <taxon>Haoranjiania</taxon>
    </lineage>
</organism>
<dbReference type="SUPFAM" id="SSF48452">
    <property type="entry name" value="TPR-like"/>
    <property type="match status" value="1"/>
</dbReference>
<dbReference type="RefSeq" id="WP_263037051.1">
    <property type="nucleotide sequence ID" value="NZ_JAOTPL010000003.1"/>
</dbReference>
<protein>
    <submittedName>
        <fullName evidence="8">RagB/SusD family nutrient uptake outer membrane protein</fullName>
    </submittedName>
</protein>
<dbReference type="Proteomes" id="UP001209317">
    <property type="component" value="Unassembled WGS sequence"/>
</dbReference>
<evidence type="ECO:0000259" key="7">
    <source>
        <dbReference type="Pfam" id="PF14322"/>
    </source>
</evidence>
<comment type="subcellular location">
    <subcellularLocation>
        <location evidence="1">Cell outer membrane</location>
    </subcellularLocation>
</comment>
<dbReference type="Gene3D" id="1.25.40.390">
    <property type="match status" value="1"/>
</dbReference>
<evidence type="ECO:0000256" key="4">
    <source>
        <dbReference type="ARBA" id="ARBA00023136"/>
    </source>
</evidence>
<feature type="domain" description="RagB/SusD" evidence="6">
    <location>
        <begin position="343"/>
        <end position="614"/>
    </location>
</feature>
<comment type="caution">
    <text evidence="8">The sequence shown here is derived from an EMBL/GenBank/DDBJ whole genome shotgun (WGS) entry which is preliminary data.</text>
</comment>
<feature type="domain" description="SusD-like N-terminal" evidence="7">
    <location>
        <begin position="23"/>
        <end position="223"/>
    </location>
</feature>
<dbReference type="InterPro" id="IPR012944">
    <property type="entry name" value="SusD_RagB_dom"/>
</dbReference>
<evidence type="ECO:0000256" key="2">
    <source>
        <dbReference type="ARBA" id="ARBA00006275"/>
    </source>
</evidence>
<evidence type="ECO:0000259" key="6">
    <source>
        <dbReference type="Pfam" id="PF07980"/>
    </source>
</evidence>
<dbReference type="InterPro" id="IPR033985">
    <property type="entry name" value="SusD-like_N"/>
</dbReference>
<keyword evidence="4" id="KW-0472">Membrane</keyword>
<evidence type="ECO:0000256" key="5">
    <source>
        <dbReference type="ARBA" id="ARBA00023237"/>
    </source>
</evidence>
<keyword evidence="5" id="KW-0998">Cell outer membrane</keyword>
<evidence type="ECO:0000313" key="8">
    <source>
        <dbReference type="EMBL" id="MCU7693563.1"/>
    </source>
</evidence>
<comment type="similarity">
    <text evidence="2">Belongs to the SusD family.</text>
</comment>
<dbReference type="GO" id="GO:0009279">
    <property type="term" value="C:cell outer membrane"/>
    <property type="evidence" value="ECO:0007669"/>
    <property type="project" value="UniProtKB-SubCell"/>
</dbReference>
<sequence length="614" mass="70132">MRLKNIIYTLALLGLITTGSCKKFLDQVPEDRLTIDEIFKRKNLVEKYLAQVYANLPNELQQRFVGNGYSGPWRAGSDEAKYNWDFHYANQLNYSTWKKTDNNVATFWLNYYKSIRNATDFINNIDGADASEVSAVLKKRFKAEARGVRALYYFFLVRMYGPVPLLGDQVIQPDAPLNEVLRERNSMDECIDYIVNQLDSAAMDLPYWPGFDEQPNSAPEKNAVQWGRISKGVCKAYIEKALLLAASPLFNGNADYASLKNNDGKQLISQTYDQNKWKKAADAAKAFIDEFVPAYYDLYTVNNSDPFIAAYLAGRNVVTDEWNKEWIFGRSNSDLNIDYDIRPKLVGFPGNLQGAGALGVTQTMVDAYFMKNGLPITDPASGYLSTGFSDFKAPFDVKARRTYNQWVNREPRFYVGVTYNNSYWLNQSGSDKEVVVNMEFSGNSGRSQSTSDVSPTGYIVRKGYITGGRKGGLYLRLAEIYLDYAEALNEYNPGHADILIYLNKIRKRAFVPAYGSAELPAPASQEEMRQAIRRERRVELAFESVRYFDCHRWKIAEVTDNGTFYGMNMNENGDKFYKIVPLEVRVFRKRDYLWPIPDNDVLKTNKLLVQNTGW</sequence>
<evidence type="ECO:0000256" key="3">
    <source>
        <dbReference type="ARBA" id="ARBA00022729"/>
    </source>
</evidence>
<gene>
    <name evidence="8" type="ORF">OD355_03430</name>
</gene>
<dbReference type="InterPro" id="IPR011990">
    <property type="entry name" value="TPR-like_helical_dom_sf"/>
</dbReference>
<keyword evidence="9" id="KW-1185">Reference proteome</keyword>
<dbReference type="PROSITE" id="PS51257">
    <property type="entry name" value="PROKAR_LIPOPROTEIN"/>
    <property type="match status" value="1"/>
</dbReference>
<evidence type="ECO:0000256" key="1">
    <source>
        <dbReference type="ARBA" id="ARBA00004442"/>
    </source>
</evidence>
<reference evidence="8" key="1">
    <citation type="submission" date="2022-10" db="EMBL/GenBank/DDBJ databases">
        <authorList>
            <person name="Kim H.S."/>
            <person name="Kim J.-S."/>
            <person name="Suh M.K."/>
            <person name="Eom M.K."/>
            <person name="Lee J.-S."/>
        </authorList>
    </citation>
    <scope>NUCLEOTIDE SEQUENCE</scope>
    <source>
        <strain evidence="8">LIP-5</strain>
    </source>
</reference>
<keyword evidence="3" id="KW-0732">Signal</keyword>
<proteinExistence type="inferred from homology"/>